<evidence type="ECO:0000313" key="3">
    <source>
        <dbReference type="Proteomes" id="UP000479710"/>
    </source>
</evidence>
<gene>
    <name evidence="2" type="ORF">E2562_006273</name>
</gene>
<reference evidence="2 3" key="1">
    <citation type="submission" date="2019-11" db="EMBL/GenBank/DDBJ databases">
        <title>Whole genome sequence of Oryza granulata.</title>
        <authorList>
            <person name="Li W."/>
        </authorList>
    </citation>
    <scope>NUCLEOTIDE SEQUENCE [LARGE SCALE GENOMIC DNA]</scope>
    <source>
        <strain evidence="3">cv. Menghai</strain>
        <tissue evidence="2">Leaf</tissue>
    </source>
</reference>
<dbReference type="EMBL" id="SPHZ02000003">
    <property type="protein sequence ID" value="KAF0923366.1"/>
    <property type="molecule type" value="Genomic_DNA"/>
</dbReference>
<feature type="compositionally biased region" description="Basic and acidic residues" evidence="1">
    <location>
        <begin position="14"/>
        <end position="29"/>
    </location>
</feature>
<keyword evidence="3" id="KW-1185">Reference proteome</keyword>
<dbReference type="Proteomes" id="UP000479710">
    <property type="component" value="Unassembled WGS sequence"/>
</dbReference>
<protein>
    <submittedName>
        <fullName evidence="2">Uncharacterized protein</fullName>
    </submittedName>
</protein>
<feature type="region of interest" description="Disordered" evidence="1">
    <location>
        <begin position="10"/>
        <end position="29"/>
    </location>
</feature>
<comment type="caution">
    <text evidence="2">The sequence shown here is derived from an EMBL/GenBank/DDBJ whole genome shotgun (WGS) entry which is preliminary data.</text>
</comment>
<accession>A0A6G1EFJ9</accession>
<evidence type="ECO:0000313" key="2">
    <source>
        <dbReference type="EMBL" id="KAF0923366.1"/>
    </source>
</evidence>
<proteinExistence type="predicted"/>
<organism evidence="2 3">
    <name type="scientific">Oryza meyeriana var. granulata</name>
    <dbReference type="NCBI Taxonomy" id="110450"/>
    <lineage>
        <taxon>Eukaryota</taxon>
        <taxon>Viridiplantae</taxon>
        <taxon>Streptophyta</taxon>
        <taxon>Embryophyta</taxon>
        <taxon>Tracheophyta</taxon>
        <taxon>Spermatophyta</taxon>
        <taxon>Magnoliopsida</taxon>
        <taxon>Liliopsida</taxon>
        <taxon>Poales</taxon>
        <taxon>Poaceae</taxon>
        <taxon>BOP clade</taxon>
        <taxon>Oryzoideae</taxon>
        <taxon>Oryzeae</taxon>
        <taxon>Oryzinae</taxon>
        <taxon>Oryza</taxon>
        <taxon>Oryza meyeriana</taxon>
    </lineage>
</organism>
<name>A0A6G1EFJ9_9ORYZ</name>
<sequence length="72" mass="8249">MAWRPARLQLARLPRQEQQQREEGRRGGPWERARLDCHASCAFCWVGQREDLSSAAGAAQRAATSPWEEAYH</sequence>
<dbReference type="AlphaFoldDB" id="A0A6G1EFJ9"/>
<evidence type="ECO:0000256" key="1">
    <source>
        <dbReference type="SAM" id="MobiDB-lite"/>
    </source>
</evidence>